<organism evidence="1 2">
    <name type="scientific">Peronosclerospora sorghi</name>
    <dbReference type="NCBI Taxonomy" id="230839"/>
    <lineage>
        <taxon>Eukaryota</taxon>
        <taxon>Sar</taxon>
        <taxon>Stramenopiles</taxon>
        <taxon>Oomycota</taxon>
        <taxon>Peronosporomycetes</taxon>
        <taxon>Peronosporales</taxon>
        <taxon>Peronosporaceae</taxon>
        <taxon>Peronosclerospora</taxon>
    </lineage>
</organism>
<proteinExistence type="predicted"/>
<evidence type="ECO:0000313" key="2">
    <source>
        <dbReference type="Proteomes" id="UP001163321"/>
    </source>
</evidence>
<dbReference type="EMBL" id="CM047580">
    <property type="protein sequence ID" value="KAI9921840.1"/>
    <property type="molecule type" value="Genomic_DNA"/>
</dbReference>
<protein>
    <submittedName>
        <fullName evidence="1">Uncharacterized protein</fullName>
    </submittedName>
</protein>
<dbReference type="Proteomes" id="UP001163321">
    <property type="component" value="Chromosome 1"/>
</dbReference>
<gene>
    <name evidence="1" type="ORF">PsorP6_000737</name>
</gene>
<keyword evidence="2" id="KW-1185">Reference proteome</keyword>
<accession>A0ACC0WT14</accession>
<sequence length="75" mass="8697">MIRVECVETFGGFSAYVDEMILRWWEPKYVNRLCTISTFEALNPEKKGPAHHVKDFTSKRRYASVILSFTPILAT</sequence>
<comment type="caution">
    <text evidence="1">The sequence shown here is derived from an EMBL/GenBank/DDBJ whole genome shotgun (WGS) entry which is preliminary data.</text>
</comment>
<evidence type="ECO:0000313" key="1">
    <source>
        <dbReference type="EMBL" id="KAI9921840.1"/>
    </source>
</evidence>
<name>A0ACC0WT14_9STRA</name>
<reference evidence="1 2" key="1">
    <citation type="journal article" date="2022" name="bioRxiv">
        <title>The genome of the oomycete Peronosclerospora sorghi, a cosmopolitan pathogen of maize and sorghum, is inflated with dispersed pseudogenes.</title>
        <authorList>
            <person name="Fletcher K."/>
            <person name="Martin F."/>
            <person name="Isakeit T."/>
            <person name="Cavanaugh K."/>
            <person name="Magill C."/>
            <person name="Michelmore R."/>
        </authorList>
    </citation>
    <scope>NUCLEOTIDE SEQUENCE [LARGE SCALE GENOMIC DNA]</scope>
    <source>
        <strain evidence="1">P6</strain>
    </source>
</reference>